<dbReference type="Pfam" id="PF01547">
    <property type="entry name" value="SBP_bac_1"/>
    <property type="match status" value="1"/>
</dbReference>
<dbReference type="SUPFAM" id="SSF53850">
    <property type="entry name" value="Periplasmic binding protein-like II"/>
    <property type="match status" value="1"/>
</dbReference>
<reference evidence="2" key="1">
    <citation type="submission" date="2016-11" db="EMBL/GenBank/DDBJ databases">
        <authorList>
            <person name="Varghese N."/>
            <person name="Submissions S."/>
        </authorList>
    </citation>
    <scope>NUCLEOTIDE SEQUENCE [LARGE SCALE GENOMIC DNA]</scope>
    <source>
        <strain evidence="2">DSM 10124</strain>
    </source>
</reference>
<keyword evidence="2" id="KW-1185">Reference proteome</keyword>
<evidence type="ECO:0000313" key="2">
    <source>
        <dbReference type="Proteomes" id="UP000184423"/>
    </source>
</evidence>
<dbReference type="InterPro" id="IPR006059">
    <property type="entry name" value="SBP"/>
</dbReference>
<accession>A0A1M4XYS6</accession>
<dbReference type="PROSITE" id="PS51257">
    <property type="entry name" value="PROKAR_LIPOPROTEIN"/>
    <property type="match status" value="1"/>
</dbReference>
<protein>
    <submittedName>
        <fullName evidence="1">ABC-type glycerol-3-phosphate transport system, substrate-binding protein</fullName>
    </submittedName>
</protein>
<dbReference type="RefSeq" id="WP_073248833.1">
    <property type="nucleotide sequence ID" value="NZ_FQVG01000027.1"/>
</dbReference>
<dbReference type="AlphaFoldDB" id="A0A1M4XYS6"/>
<dbReference type="Proteomes" id="UP000184423">
    <property type="component" value="Unassembled WGS sequence"/>
</dbReference>
<proteinExistence type="predicted"/>
<dbReference type="EMBL" id="FQVG01000027">
    <property type="protein sequence ID" value="SHE98641.1"/>
    <property type="molecule type" value="Genomic_DNA"/>
</dbReference>
<sequence length="450" mass="51642">MKIKKYLGILLSTVLVTTSLVGCGPKKTSENKEKLEVDKTKVLRVWSFTDELKEPLKYFEEKYGIKTELTIVPTENYASKLQPVLDSGVGAPDVFTAEIAWVKQWIDLPYWENLSGEPYNADKWADDYVPYVYNIGKDMNGNVKALSWQATPGGFIYKRWIARKVWGNDDPAFVAQKLSSMENFMKAAEELKQAGYKILPDEGAIRWFAKGSDPKPWVNEKNELQLTQAQIDFMDYQKKLRDNEYTALAPEWSPAWFASMQGQIPINAGWEKDVNKVKGNKTEVFGYVMPTWGLHYVIKPNAKETAGDWGLTSGPSPYFWGGTWIGIYSGSKNKGAAWEFVKMMTHDEEFLNWWYKKTGDLLSYKPVTEKVKDTAKDEFLKGQNHYQFFLKEAEKINPNIVTKYDQGIDTIWGNVVKEYIEGKKTKDAAINEFYKQVKNAYPEIKTPLDK</sequence>
<evidence type="ECO:0000313" key="1">
    <source>
        <dbReference type="EMBL" id="SHE98641.1"/>
    </source>
</evidence>
<dbReference type="InterPro" id="IPR050490">
    <property type="entry name" value="Bact_solute-bd_prot1"/>
</dbReference>
<dbReference type="Gene3D" id="3.40.190.10">
    <property type="entry name" value="Periplasmic binding protein-like II"/>
    <property type="match status" value="1"/>
</dbReference>
<organism evidence="1 2">
    <name type="scientific">Caloramator proteoclasticus DSM 10124</name>
    <dbReference type="NCBI Taxonomy" id="1121262"/>
    <lineage>
        <taxon>Bacteria</taxon>
        <taxon>Bacillati</taxon>
        <taxon>Bacillota</taxon>
        <taxon>Clostridia</taxon>
        <taxon>Eubacteriales</taxon>
        <taxon>Clostridiaceae</taxon>
        <taxon>Caloramator</taxon>
    </lineage>
</organism>
<dbReference type="PANTHER" id="PTHR43649:SF12">
    <property type="entry name" value="DIACETYLCHITOBIOSE BINDING PROTEIN DASA"/>
    <property type="match status" value="1"/>
</dbReference>
<gene>
    <name evidence="1" type="ORF">SAMN02746091_01534</name>
</gene>
<name>A0A1M4XYS6_9CLOT</name>
<dbReference type="PANTHER" id="PTHR43649">
    <property type="entry name" value="ARABINOSE-BINDING PROTEIN-RELATED"/>
    <property type="match status" value="1"/>
</dbReference>